<gene>
    <name evidence="1" type="ORF">Sps_03045</name>
</gene>
<proteinExistence type="predicted"/>
<dbReference type="EMBL" id="CP014782">
    <property type="protein sequence ID" value="AQS38192.1"/>
    <property type="molecule type" value="Genomic_DNA"/>
</dbReference>
<evidence type="ECO:0000313" key="1">
    <source>
        <dbReference type="EMBL" id="AQS38192.1"/>
    </source>
</evidence>
<dbReference type="STRING" id="225848.Sps_03045"/>
<evidence type="ECO:0000313" key="2">
    <source>
        <dbReference type="Proteomes" id="UP000189545"/>
    </source>
</evidence>
<dbReference type="AlphaFoldDB" id="A0A1S6HRQ8"/>
<keyword evidence="2" id="KW-1185">Reference proteome</keyword>
<protein>
    <submittedName>
        <fullName evidence="1">Uncharacterized protein</fullName>
    </submittedName>
</protein>
<sequence>MDNSTPYLGVVSLSNLRSVDHTNPITYAFFQREQIFNEIGISS</sequence>
<dbReference type="KEGG" id="spsw:Sps_03045"/>
<name>A0A1S6HRQ8_9GAMM</name>
<organism evidence="1 2">
    <name type="scientific">Shewanella psychrophila</name>
    <dbReference type="NCBI Taxonomy" id="225848"/>
    <lineage>
        <taxon>Bacteria</taxon>
        <taxon>Pseudomonadati</taxon>
        <taxon>Pseudomonadota</taxon>
        <taxon>Gammaproteobacteria</taxon>
        <taxon>Alteromonadales</taxon>
        <taxon>Shewanellaceae</taxon>
        <taxon>Shewanella</taxon>
    </lineage>
</organism>
<accession>A0A1S6HRQ8</accession>
<reference evidence="1 2" key="1">
    <citation type="submission" date="2016-03" db="EMBL/GenBank/DDBJ databases">
        <title>Complete genome sequence of Shewanella psychrophila WP2, a deep sea bacterium isolated from west Pacific sediment.</title>
        <authorList>
            <person name="Xu G."/>
            <person name="Jian H."/>
        </authorList>
    </citation>
    <scope>NUCLEOTIDE SEQUENCE [LARGE SCALE GENOMIC DNA]</scope>
    <source>
        <strain evidence="1 2">WP2</strain>
    </source>
</reference>
<dbReference type="Proteomes" id="UP000189545">
    <property type="component" value="Chromosome"/>
</dbReference>